<dbReference type="SUPFAM" id="SSF48452">
    <property type="entry name" value="TPR-like"/>
    <property type="match status" value="2"/>
</dbReference>
<dbReference type="InterPro" id="IPR011990">
    <property type="entry name" value="TPR-like_helical_dom_sf"/>
</dbReference>
<evidence type="ECO:0000256" key="3">
    <source>
        <dbReference type="PROSITE-ProRule" id="PRU00339"/>
    </source>
</evidence>
<reference evidence="4" key="1">
    <citation type="submission" date="2014-05" db="EMBL/GenBank/DDBJ databases">
        <title>Genome sequence of Mycobacterium aromaticivorans strain JS19b1T (= DSM 45407T).</title>
        <authorList>
            <person name="Kwak Y."/>
            <person name="Park G.-S."/>
            <person name="Li Q.X."/>
            <person name="Lee S.-E."/>
            <person name="Shin J.-H."/>
        </authorList>
    </citation>
    <scope>NUCLEOTIDE SEQUENCE [LARGE SCALE GENOMIC DNA]</scope>
    <source>
        <strain evidence="4">JS19b1</strain>
    </source>
</reference>
<name>A0A064CP88_9MYCO</name>
<keyword evidence="2 3" id="KW-0802">TPR repeat</keyword>
<dbReference type="Pfam" id="PF07719">
    <property type="entry name" value="TPR_2"/>
    <property type="match status" value="1"/>
</dbReference>
<dbReference type="PANTHER" id="PTHR45588">
    <property type="entry name" value="TPR DOMAIN-CONTAINING PROTEIN"/>
    <property type="match status" value="1"/>
</dbReference>
<sequence length="562" mass="61047">MAVPLGDTEPYYNLGDHHRPVDTPSPQAQVWFDRGLVWAYAFNHEEAIACFERALALDADLAIARWGIAYAIGPNYNKGWEAFDPGDLTASLARARMELELATTCRGSLVEHALIAALATRFPTDDPSDAETLAAGHAAYAEAMAELARVYPDDLDVLALAADALVNVTAWALWDTATGEPAPGSRVVEAMALLDAALRTEAGRAHPGVLHLYIHAMEMSAHPENALPAADLLRGLVPDAGHLQHMPSHIDVLCGNYRDSVLANQSAVAADRRFVAHAGPLNFYSLYRAHDLHFIVYSAMFAGQSQIALAAADELSGQLTPELLSLPSPPMADWLEAFVPLRVHVLIRFGRWDELIAEALPADTELYCTTTATLHYGRGVAHAAKGQLAQAAAEREAFAAAYARVPESRYLFNNTSRDVLAVAAAMLDGEIAYREGDFEAAFDHLRRAVTLDDELPYDEPWGWMQPTRHAYGALLLEQGKVADAAAVYAADLGLDPTLSRPCQHPGNVWSLHGYHECLQRLGRTDEAVIIGRQLELAKARADVPILASCACRLEVISTDCCH</sequence>
<evidence type="ECO:0000313" key="5">
    <source>
        <dbReference type="Proteomes" id="UP000022835"/>
    </source>
</evidence>
<dbReference type="InterPro" id="IPR019734">
    <property type="entry name" value="TPR_rpt"/>
</dbReference>
<dbReference type="AlphaFoldDB" id="A0A064CP88"/>
<dbReference type="InterPro" id="IPR013105">
    <property type="entry name" value="TPR_2"/>
</dbReference>
<dbReference type="RefSeq" id="WP_036345053.1">
    <property type="nucleotide sequence ID" value="NZ_JALN02000001.1"/>
</dbReference>
<dbReference type="STRING" id="1440774.Y900_025370"/>
<keyword evidence="1" id="KW-0677">Repeat</keyword>
<evidence type="ECO:0008006" key="6">
    <source>
        <dbReference type="Google" id="ProtNLM"/>
    </source>
</evidence>
<accession>A0A064CP88</accession>
<evidence type="ECO:0000256" key="2">
    <source>
        <dbReference type="ARBA" id="ARBA00022803"/>
    </source>
</evidence>
<evidence type="ECO:0000313" key="4">
    <source>
        <dbReference type="EMBL" id="KDF02171.1"/>
    </source>
</evidence>
<protein>
    <recommendedName>
        <fullName evidence="6">Tetratricopeptide repeat protein</fullName>
    </recommendedName>
</protein>
<dbReference type="Gene3D" id="1.25.40.10">
    <property type="entry name" value="Tetratricopeptide repeat domain"/>
    <property type="match status" value="2"/>
</dbReference>
<dbReference type="PROSITE" id="PS50005">
    <property type="entry name" value="TPR"/>
    <property type="match status" value="1"/>
</dbReference>
<dbReference type="eggNOG" id="COG0457">
    <property type="taxonomic scope" value="Bacteria"/>
</dbReference>
<keyword evidence="5" id="KW-1185">Reference proteome</keyword>
<dbReference type="OrthoDB" id="9778494at2"/>
<evidence type="ECO:0000256" key="1">
    <source>
        <dbReference type="ARBA" id="ARBA00022737"/>
    </source>
</evidence>
<dbReference type="Proteomes" id="UP000022835">
    <property type="component" value="Unassembled WGS sequence"/>
</dbReference>
<organism evidence="4 5">
    <name type="scientific">Mycolicibacterium aromaticivorans JS19b1 = JCM 16368</name>
    <dbReference type="NCBI Taxonomy" id="1440774"/>
    <lineage>
        <taxon>Bacteria</taxon>
        <taxon>Bacillati</taxon>
        <taxon>Actinomycetota</taxon>
        <taxon>Actinomycetes</taxon>
        <taxon>Mycobacteriales</taxon>
        <taxon>Mycobacteriaceae</taxon>
        <taxon>Mycolicibacterium</taxon>
    </lineage>
</organism>
<comment type="caution">
    <text evidence="4">The sequence shown here is derived from an EMBL/GenBank/DDBJ whole genome shotgun (WGS) entry which is preliminary data.</text>
</comment>
<gene>
    <name evidence="4" type="ORF">Y900_025370</name>
</gene>
<proteinExistence type="predicted"/>
<dbReference type="EMBL" id="JALN02000001">
    <property type="protein sequence ID" value="KDF02171.1"/>
    <property type="molecule type" value="Genomic_DNA"/>
</dbReference>
<dbReference type="PANTHER" id="PTHR45588:SF1">
    <property type="entry name" value="WW DOMAIN-CONTAINING PROTEIN"/>
    <property type="match status" value="1"/>
</dbReference>
<feature type="repeat" description="TPR" evidence="3">
    <location>
        <begin position="28"/>
        <end position="61"/>
    </location>
</feature>
<dbReference type="SMART" id="SM00028">
    <property type="entry name" value="TPR"/>
    <property type="match status" value="3"/>
</dbReference>